<keyword evidence="3" id="KW-0808">Transferase</keyword>
<dbReference type="Proteomes" id="UP000197138">
    <property type="component" value="Unassembled WGS sequence"/>
</dbReference>
<feature type="transmembrane region" description="Helical" evidence="10">
    <location>
        <begin position="404"/>
        <end position="433"/>
    </location>
</feature>
<evidence type="ECO:0000256" key="5">
    <source>
        <dbReference type="ARBA" id="ARBA00022989"/>
    </source>
</evidence>
<evidence type="ECO:0000256" key="7">
    <source>
        <dbReference type="ARBA" id="ARBA00023136"/>
    </source>
</evidence>
<protein>
    <recommendedName>
        <fullName evidence="11">Glycosyltransferase 2-like domain-containing protein</fullName>
    </recommendedName>
</protein>
<dbReference type="SUPFAM" id="SSF53448">
    <property type="entry name" value="Nucleotide-diphospho-sugar transferases"/>
    <property type="match status" value="1"/>
</dbReference>
<keyword evidence="6" id="KW-0333">Golgi apparatus</keyword>
<evidence type="ECO:0000256" key="6">
    <source>
        <dbReference type="ARBA" id="ARBA00023034"/>
    </source>
</evidence>
<dbReference type="PANTHER" id="PTHR32044">
    <property type="entry name" value="GLUCOMANNAN 4-BETA-MANNOSYLTRANSFERASE 9"/>
    <property type="match status" value="1"/>
</dbReference>
<feature type="domain" description="Glycosyltransferase 2-like" evidence="11">
    <location>
        <begin position="228"/>
        <end position="367"/>
    </location>
</feature>
<keyword evidence="7 10" id="KW-0472">Membrane</keyword>
<feature type="transmembrane region" description="Helical" evidence="10">
    <location>
        <begin position="439"/>
        <end position="457"/>
    </location>
</feature>
<dbReference type="GO" id="GO:0071555">
    <property type="term" value="P:cell wall organization"/>
    <property type="evidence" value="ECO:0007669"/>
    <property type="project" value="UniProtKB-KW"/>
</dbReference>
<dbReference type="GO" id="GO:0000139">
    <property type="term" value="C:Golgi membrane"/>
    <property type="evidence" value="ECO:0007669"/>
    <property type="project" value="UniProtKB-SubCell"/>
</dbReference>
<evidence type="ECO:0000313" key="12">
    <source>
        <dbReference type="EMBL" id="OWM69525.1"/>
    </source>
</evidence>
<evidence type="ECO:0000256" key="8">
    <source>
        <dbReference type="ARBA" id="ARBA00023316"/>
    </source>
</evidence>
<evidence type="ECO:0000256" key="9">
    <source>
        <dbReference type="ARBA" id="ARBA00061151"/>
    </source>
</evidence>
<keyword evidence="4 10" id="KW-0812">Transmembrane</keyword>
<evidence type="ECO:0000256" key="1">
    <source>
        <dbReference type="ARBA" id="ARBA00004653"/>
    </source>
</evidence>
<evidence type="ECO:0000313" key="13">
    <source>
        <dbReference type="Proteomes" id="UP000197138"/>
    </source>
</evidence>
<accession>A0A218W9S4</accession>
<dbReference type="GO" id="GO:0099402">
    <property type="term" value="P:plant organ development"/>
    <property type="evidence" value="ECO:0007669"/>
    <property type="project" value="UniProtKB-ARBA"/>
</dbReference>
<evidence type="ECO:0000256" key="3">
    <source>
        <dbReference type="ARBA" id="ARBA00022679"/>
    </source>
</evidence>
<proteinExistence type="inferred from homology"/>
<reference evidence="13" key="1">
    <citation type="journal article" date="2017" name="Plant J.">
        <title>The pomegranate (Punica granatum L.) genome and the genomics of punicalagin biosynthesis.</title>
        <authorList>
            <person name="Qin G."/>
            <person name="Xu C."/>
            <person name="Ming R."/>
            <person name="Tang H."/>
            <person name="Guyot R."/>
            <person name="Kramer E.M."/>
            <person name="Hu Y."/>
            <person name="Yi X."/>
            <person name="Qi Y."/>
            <person name="Xu X."/>
            <person name="Gao Z."/>
            <person name="Pan H."/>
            <person name="Jian J."/>
            <person name="Tian Y."/>
            <person name="Yue Z."/>
            <person name="Xu Y."/>
        </authorList>
    </citation>
    <scope>NUCLEOTIDE SEQUENCE [LARGE SCALE GENOMIC DNA]</scope>
    <source>
        <strain evidence="13">cv. Dabenzi</strain>
    </source>
</reference>
<comment type="caution">
    <text evidence="12">The sequence shown here is derived from an EMBL/GenBank/DDBJ whole genome shotgun (WGS) entry which is preliminary data.</text>
</comment>
<keyword evidence="8" id="KW-0961">Cell wall biogenesis/degradation</keyword>
<dbReference type="FunFam" id="3.90.550.10:FF:000007">
    <property type="entry name" value="probable xyloglucan glycosyltransferase 5"/>
    <property type="match status" value="1"/>
</dbReference>
<evidence type="ECO:0000256" key="4">
    <source>
        <dbReference type="ARBA" id="ARBA00022692"/>
    </source>
</evidence>
<feature type="transmembrane region" description="Helical" evidence="10">
    <location>
        <begin position="82"/>
        <end position="106"/>
    </location>
</feature>
<feature type="transmembrane region" description="Helical" evidence="10">
    <location>
        <begin position="568"/>
        <end position="586"/>
    </location>
</feature>
<keyword evidence="2" id="KW-0328">Glycosyltransferase</keyword>
<name>A0A218W9S4_PUNGR</name>
<dbReference type="GO" id="GO:0048868">
    <property type="term" value="P:pollen tube development"/>
    <property type="evidence" value="ECO:0007669"/>
    <property type="project" value="UniProtKB-ARBA"/>
</dbReference>
<comment type="similarity">
    <text evidence="9">Belongs to the glycosyltransferase 2 family. Plant cellulose synthase-like C subfamily.</text>
</comment>
<dbReference type="InterPro" id="IPR001173">
    <property type="entry name" value="Glyco_trans_2-like"/>
</dbReference>
<dbReference type="EMBL" id="MTKT01004864">
    <property type="protein sequence ID" value="OWM69525.1"/>
    <property type="molecule type" value="Genomic_DNA"/>
</dbReference>
<sequence>MEDHGKSSKGKFFLRLIATLLAIGLVFLGLELVAHLNCWDCMGERDLDEHQTSGTAAWLRKFYVLWSSFRAERLSPLVQALLSFYVVLFIVLSADRLLQCLGCFWIKVKRIGPQSQGDPFESDYSKGPWQNYPMVLVQIPMCNEKEVYEQSISSVCQLDWPKDRLLIQVLDDSDDEIIQSLIEGEVFDWSQRGVNIVYRHRSVRSGYKAGNLKSGMNCDYVQRYEFAVIFDADFKPSPNFLKQTIPHFKDDPKLGLVQARWGFVNKDVNLLTRLQNINMSFHFEVEQQVNGVFLNFFGFNGTAGVWRIRALEESGGWLERTTVEDMDISVRAHLNGWKFIFLNDAKLKEFEVSFDDKFAIKTSNMDFRSSVSYRSPTSGPINLFRLCLPATRASKIPIWKKANLIILFFLLRKLVLPFYTFTFTCIFLPLAMFIPEAEVPVWLICYAPLLIAFLNVFPTPRSFPFAVPYLLFENTMSMTKFGAVVSGLFQLGNSYEWVVTKKAGRSTEDDLSAAEERELKAAKKVKEINQNDEPKKKENKIYKKELVMAFFLLTAAVRCLLSGRRVHFCVLMFQGIAFLVVGLGLMESR</sequence>
<dbReference type="Gene3D" id="3.90.550.10">
    <property type="entry name" value="Spore Coat Polysaccharide Biosynthesis Protein SpsA, Chain A"/>
    <property type="match status" value="1"/>
</dbReference>
<evidence type="ECO:0000256" key="10">
    <source>
        <dbReference type="SAM" id="Phobius"/>
    </source>
</evidence>
<gene>
    <name evidence="12" type="ORF">CDL15_Pgr013986</name>
</gene>
<evidence type="ECO:0000256" key="2">
    <source>
        <dbReference type="ARBA" id="ARBA00022676"/>
    </source>
</evidence>
<comment type="subcellular location">
    <subcellularLocation>
        <location evidence="1">Golgi apparatus membrane</location>
        <topology evidence="1">Multi-pass membrane protein</topology>
    </subcellularLocation>
</comment>
<dbReference type="PANTHER" id="PTHR32044:SF80">
    <property type="entry name" value="XYLOGLUCAN GLYCOSYLTRANSFERASE 2-RELATED"/>
    <property type="match status" value="1"/>
</dbReference>
<keyword evidence="5 10" id="KW-1133">Transmembrane helix</keyword>
<dbReference type="InterPro" id="IPR029044">
    <property type="entry name" value="Nucleotide-diphossugar_trans"/>
</dbReference>
<dbReference type="Pfam" id="PF13632">
    <property type="entry name" value="Glyco_trans_2_3"/>
    <property type="match status" value="1"/>
</dbReference>
<evidence type="ECO:0000259" key="11">
    <source>
        <dbReference type="Pfam" id="PF13632"/>
    </source>
</evidence>
<dbReference type="AlphaFoldDB" id="A0A218W9S4"/>
<organism evidence="12 13">
    <name type="scientific">Punica granatum</name>
    <name type="common">Pomegranate</name>
    <dbReference type="NCBI Taxonomy" id="22663"/>
    <lineage>
        <taxon>Eukaryota</taxon>
        <taxon>Viridiplantae</taxon>
        <taxon>Streptophyta</taxon>
        <taxon>Embryophyta</taxon>
        <taxon>Tracheophyta</taxon>
        <taxon>Spermatophyta</taxon>
        <taxon>Magnoliopsida</taxon>
        <taxon>eudicotyledons</taxon>
        <taxon>Gunneridae</taxon>
        <taxon>Pentapetalae</taxon>
        <taxon>rosids</taxon>
        <taxon>malvids</taxon>
        <taxon>Myrtales</taxon>
        <taxon>Lythraceae</taxon>
        <taxon>Punica</taxon>
    </lineage>
</organism>
<feature type="transmembrane region" description="Helical" evidence="10">
    <location>
        <begin position="12"/>
        <end position="30"/>
    </location>
</feature>
<dbReference type="GO" id="GO:0016757">
    <property type="term" value="F:glycosyltransferase activity"/>
    <property type="evidence" value="ECO:0007669"/>
    <property type="project" value="UniProtKB-KW"/>
</dbReference>